<dbReference type="RefSeq" id="WP_243548383.1">
    <property type="nucleotide sequence ID" value="NZ_CP094532.1"/>
</dbReference>
<evidence type="ECO:0000313" key="1">
    <source>
        <dbReference type="EMBL" id="UOE40360.1"/>
    </source>
</evidence>
<dbReference type="Proteomes" id="UP000831460">
    <property type="component" value="Chromosome"/>
</dbReference>
<protein>
    <submittedName>
        <fullName evidence="1">Uncharacterized protein</fullName>
    </submittedName>
</protein>
<sequence length="56" mass="6220">MRINLLAYSVLLLSFTLATGISINAQTAPLNTRLMQLNSKKGNMLSWVETTDSHLQ</sequence>
<gene>
    <name evidence="1" type="ORF">MTP09_10630</name>
</gene>
<accession>A0ABY4BUX7</accession>
<keyword evidence="2" id="KW-1185">Reference proteome</keyword>
<name>A0ABY4BUX7_9FLAO</name>
<reference evidence="1 2" key="1">
    <citation type="submission" date="2022-03" db="EMBL/GenBank/DDBJ databases">
        <title>Chryseobacterium sp. isolated from particulate matters in swine house.</title>
        <authorList>
            <person name="Won M."/>
            <person name="Kim S.-J."/>
            <person name="Kwon S.-W."/>
        </authorList>
    </citation>
    <scope>NUCLEOTIDE SEQUENCE [LARGE SCALE GENOMIC DNA]</scope>
    <source>
        <strain evidence="1 2">SC2-2</strain>
    </source>
</reference>
<proteinExistence type="predicted"/>
<evidence type="ECO:0000313" key="2">
    <source>
        <dbReference type="Proteomes" id="UP000831460"/>
    </source>
</evidence>
<organism evidence="1 2">
    <name type="scientific">Chryseobacterium suipulveris</name>
    <dbReference type="NCBI Taxonomy" id="2929800"/>
    <lineage>
        <taxon>Bacteria</taxon>
        <taxon>Pseudomonadati</taxon>
        <taxon>Bacteroidota</taxon>
        <taxon>Flavobacteriia</taxon>
        <taxon>Flavobacteriales</taxon>
        <taxon>Weeksellaceae</taxon>
        <taxon>Chryseobacterium group</taxon>
        <taxon>Chryseobacterium</taxon>
    </lineage>
</organism>
<dbReference type="EMBL" id="CP094532">
    <property type="protein sequence ID" value="UOE40360.1"/>
    <property type="molecule type" value="Genomic_DNA"/>
</dbReference>